<feature type="compositionally biased region" description="Basic and acidic residues" evidence="15">
    <location>
        <begin position="615"/>
        <end position="627"/>
    </location>
</feature>
<feature type="compositionally biased region" description="Acidic residues" evidence="15">
    <location>
        <begin position="120"/>
        <end position="137"/>
    </location>
</feature>
<comment type="catalytic activity">
    <reaction evidence="9">
        <text>[phosphate](n) + ATP = [phosphate](n+1) + ADP</text>
        <dbReference type="Rhea" id="RHEA:19573"/>
        <dbReference type="Rhea" id="RHEA-COMP:9859"/>
        <dbReference type="Rhea" id="RHEA-COMP:14280"/>
        <dbReference type="ChEBI" id="CHEBI:16838"/>
        <dbReference type="ChEBI" id="CHEBI:30616"/>
        <dbReference type="ChEBI" id="CHEBI:456216"/>
        <dbReference type="EC" id="2.7.4.1"/>
    </reaction>
    <physiologicalReaction direction="left-to-right" evidence="9">
        <dbReference type="Rhea" id="RHEA:19574"/>
    </physiologicalReaction>
</comment>
<feature type="domain" description="SPX" evidence="17">
    <location>
        <begin position="1"/>
        <end position="194"/>
    </location>
</feature>
<dbReference type="Pfam" id="PF09359">
    <property type="entry name" value="VTC"/>
    <property type="match status" value="1"/>
</dbReference>
<dbReference type="GO" id="GO:0000329">
    <property type="term" value="C:fungal-type vacuole membrane"/>
    <property type="evidence" value="ECO:0007669"/>
    <property type="project" value="TreeGrafter"/>
</dbReference>
<dbReference type="FunFam" id="3.20.100.30:FF:000001">
    <property type="entry name" value="Vacuolar transporter chaperone 4"/>
    <property type="match status" value="1"/>
</dbReference>
<dbReference type="EC" id="2.7.4.1" evidence="3"/>
<dbReference type="AlphaFoldDB" id="A0A409XNI1"/>
<feature type="compositionally biased region" description="Acidic residues" evidence="15">
    <location>
        <begin position="590"/>
        <end position="607"/>
    </location>
</feature>
<evidence type="ECO:0000256" key="16">
    <source>
        <dbReference type="SAM" id="Phobius"/>
    </source>
</evidence>
<accession>A0A409XNI1</accession>
<evidence type="ECO:0000256" key="8">
    <source>
        <dbReference type="ARBA" id="ARBA00023136"/>
    </source>
</evidence>
<evidence type="ECO:0000256" key="11">
    <source>
        <dbReference type="ARBA" id="ARBA00067464"/>
    </source>
</evidence>
<dbReference type="STRING" id="93625.A0A409XNI1"/>
<feature type="region of interest" description="Disordered" evidence="15">
    <location>
        <begin position="681"/>
        <end position="714"/>
    </location>
</feature>
<evidence type="ECO:0000256" key="3">
    <source>
        <dbReference type="ARBA" id="ARBA00012960"/>
    </source>
</evidence>
<feature type="compositionally biased region" description="Low complexity" evidence="15">
    <location>
        <begin position="774"/>
        <end position="789"/>
    </location>
</feature>
<dbReference type="OrthoDB" id="6493944at2759"/>
<dbReference type="InParanoid" id="A0A409XNI1"/>
<dbReference type="InterPro" id="IPR051572">
    <property type="entry name" value="VTC_Complex_Subunit"/>
</dbReference>
<comment type="similarity">
    <text evidence="10">Belongs to the VTC4 family.</text>
</comment>
<dbReference type="CDD" id="cd14480">
    <property type="entry name" value="SPX_VTC2_like"/>
    <property type="match status" value="1"/>
</dbReference>
<protein>
    <recommendedName>
        <fullName evidence="11">Vacuolar transporter chaperone complex subunit 4</fullName>
        <ecNumber evidence="3">2.7.4.1</ecNumber>
    </recommendedName>
    <alternativeName>
        <fullName evidence="13">Polyphosphate kinase</fullName>
    </alternativeName>
    <alternativeName>
        <fullName evidence="12">SPX-dependent polyphosphate polymerase VTC subunit 4</fullName>
    </alternativeName>
    <alternativeName>
        <fullName evidence="14">Vacuolar membrane polyphosphate polymerase catalytic subunit</fullName>
    </alternativeName>
</protein>
<evidence type="ECO:0000313" key="19">
    <source>
        <dbReference type="Proteomes" id="UP000283269"/>
    </source>
</evidence>
<feature type="transmembrane region" description="Helical" evidence="16">
    <location>
        <begin position="884"/>
        <end position="906"/>
    </location>
</feature>
<keyword evidence="6 16" id="KW-0812">Transmembrane</keyword>
<dbReference type="PROSITE" id="PS51382">
    <property type="entry name" value="SPX"/>
    <property type="match status" value="1"/>
</dbReference>
<evidence type="ECO:0000256" key="13">
    <source>
        <dbReference type="ARBA" id="ARBA00080494"/>
    </source>
</evidence>
<feature type="compositionally biased region" description="Acidic residues" evidence="15">
    <location>
        <begin position="795"/>
        <end position="812"/>
    </location>
</feature>
<evidence type="ECO:0000256" key="7">
    <source>
        <dbReference type="ARBA" id="ARBA00022989"/>
    </source>
</evidence>
<evidence type="ECO:0000256" key="5">
    <source>
        <dbReference type="ARBA" id="ARBA00022679"/>
    </source>
</evidence>
<dbReference type="InterPro" id="IPR003807">
    <property type="entry name" value="DUF202"/>
</dbReference>
<name>A0A409XNI1_PSICY</name>
<dbReference type="InterPro" id="IPR018966">
    <property type="entry name" value="VTC_domain"/>
</dbReference>
<dbReference type="EMBL" id="NHYD01001073">
    <property type="protein sequence ID" value="PPQ92246.1"/>
    <property type="molecule type" value="Genomic_DNA"/>
</dbReference>
<sequence>MKFGTKISTDLYNEWRPFYLDYNGLKRDLKKRTTSPTGWTEKDEQEFTAMLTKELDKIHDFQKTKTSELSRRIHEAEKDIQSLVVEDSESHSPKNPSASSSTELDPEGQQQQRDPYGQDEGSDDDLTDGEGDGDDESYDALEERFHGLEEEVAILVADVHDLALYTKLNITGFMKILKKQTKVPLKTSFIQEYLEKRPFYKYNWDALIVKLSKLYDLVRTRGHPVQGDSSAGGNQSAFVRQTTKYWVHPDNLVPLKLAILRHLPVLVFNPDKEFDQKDAAITSIYFDNEDLELYLGRLEKTEGAEAIRLRWYGDVDTKTIFVERKTHREDWTGEKSVKARFPLKEHLVNPFLRGEYTVDEDFQQLVKKGKKTQQEVDAMVQLANEVQYAVLTKGLGPVMRSFYNRTAFQLPGDARVRISLDTELTLVREDNWDGRARAGDNWRRTDIGIDFPFPQVLPEDKEIFKYGVLEVKLQTQFGQQPPKWVTDLVQSHLVEAVPKFSKFIHGCATLLPTRVDLVPFWLPQMDVDILKPDTGYLSVIERPSGFISQPSSGRGGTPVSSSRHTHSSSSAGSNSPEFATTTIGYTEPLSEGEDDDGYQYDEDEDADGVGHGRGHGLEPARDADLSKRTGLSGDDVKAAVAYREQMLKARREEEEEEQKREKRAGKEKVKCDNGAVEEVEGEVAGDKAKANDKISGAAKAHKRPEVDRELSAGISKTALSIDPLAPSLAFDERLKNKLEGEEAKRRVDGGSAGEGGAKSRRSISGHGRRRPRVSRSASRSSRQQAAQQQYGLRNDEEDEDEDRRPDEVEEEAALGVGKKNGDDRILERNWRAPEGKLIAIPVRIEPKVYFAAERTFLKWLNNAVFIGTIATTLLNFIPPEDTRGLISAALFTLAALMAIAYSAGIFVYRSYKLRERHASGLYYDRYGPTALCFVLFLALATNVGLRWSQM</sequence>
<dbReference type="GO" id="GO:0033254">
    <property type="term" value="C:vacuolar transporter chaperone complex"/>
    <property type="evidence" value="ECO:0007669"/>
    <property type="project" value="TreeGrafter"/>
</dbReference>
<keyword evidence="19" id="KW-1185">Reference proteome</keyword>
<evidence type="ECO:0000256" key="9">
    <source>
        <dbReference type="ARBA" id="ARBA00050204"/>
    </source>
</evidence>
<evidence type="ECO:0000256" key="14">
    <source>
        <dbReference type="ARBA" id="ARBA00081313"/>
    </source>
</evidence>
<feature type="region of interest" description="Disordered" evidence="15">
    <location>
        <begin position="83"/>
        <end position="137"/>
    </location>
</feature>
<feature type="transmembrane region" description="Helical" evidence="16">
    <location>
        <begin position="859"/>
        <end position="877"/>
    </location>
</feature>
<dbReference type="Proteomes" id="UP000283269">
    <property type="component" value="Unassembled WGS sequence"/>
</dbReference>
<organism evidence="18 19">
    <name type="scientific">Psilocybe cyanescens</name>
    <dbReference type="NCBI Taxonomy" id="93625"/>
    <lineage>
        <taxon>Eukaryota</taxon>
        <taxon>Fungi</taxon>
        <taxon>Dikarya</taxon>
        <taxon>Basidiomycota</taxon>
        <taxon>Agaricomycotina</taxon>
        <taxon>Agaricomycetes</taxon>
        <taxon>Agaricomycetidae</taxon>
        <taxon>Agaricales</taxon>
        <taxon>Agaricineae</taxon>
        <taxon>Strophariaceae</taxon>
        <taxon>Psilocybe</taxon>
    </lineage>
</organism>
<feature type="region of interest" description="Disordered" evidence="15">
    <location>
        <begin position="741"/>
        <end position="815"/>
    </location>
</feature>
<dbReference type="PANTHER" id="PTHR46140:SF1">
    <property type="entry name" value="VACUOLAR TRANSPORTER CHAPERONE COMPLEX SUBUNIT 4-RELATED"/>
    <property type="match status" value="1"/>
</dbReference>
<evidence type="ECO:0000256" key="1">
    <source>
        <dbReference type="ARBA" id="ARBA00001936"/>
    </source>
</evidence>
<reference evidence="18 19" key="1">
    <citation type="journal article" date="2018" name="Evol. Lett.">
        <title>Horizontal gene cluster transfer increased hallucinogenic mushroom diversity.</title>
        <authorList>
            <person name="Reynolds H.T."/>
            <person name="Vijayakumar V."/>
            <person name="Gluck-Thaler E."/>
            <person name="Korotkin H.B."/>
            <person name="Matheny P.B."/>
            <person name="Slot J.C."/>
        </authorList>
    </citation>
    <scope>NUCLEOTIDE SEQUENCE [LARGE SCALE GENOMIC DNA]</scope>
    <source>
        <strain evidence="18 19">2631</strain>
    </source>
</reference>
<keyword evidence="7 16" id="KW-1133">Transmembrane helix</keyword>
<evidence type="ECO:0000256" key="15">
    <source>
        <dbReference type="SAM" id="MobiDB-lite"/>
    </source>
</evidence>
<evidence type="ECO:0000256" key="2">
    <source>
        <dbReference type="ARBA" id="ARBA00004128"/>
    </source>
</evidence>
<feature type="compositionally biased region" description="Basic residues" evidence="15">
    <location>
        <begin position="758"/>
        <end position="773"/>
    </location>
</feature>
<evidence type="ECO:0000256" key="4">
    <source>
        <dbReference type="ARBA" id="ARBA00022554"/>
    </source>
</evidence>
<evidence type="ECO:0000259" key="17">
    <source>
        <dbReference type="PROSITE" id="PS51382"/>
    </source>
</evidence>
<evidence type="ECO:0000256" key="10">
    <source>
        <dbReference type="ARBA" id="ARBA00061390"/>
    </source>
</evidence>
<comment type="cofactor">
    <cofactor evidence="1">
        <name>Mn(2+)</name>
        <dbReference type="ChEBI" id="CHEBI:29035"/>
    </cofactor>
</comment>
<dbReference type="CDD" id="cd07751">
    <property type="entry name" value="PolyPPase_VTC4_like"/>
    <property type="match status" value="1"/>
</dbReference>
<dbReference type="GO" id="GO:0006799">
    <property type="term" value="P:polyphosphate biosynthetic process"/>
    <property type="evidence" value="ECO:0007669"/>
    <property type="project" value="UniProtKB-ARBA"/>
</dbReference>
<proteinExistence type="inferred from homology"/>
<feature type="region of interest" description="Disordered" evidence="15">
    <location>
        <begin position="547"/>
        <end position="632"/>
    </location>
</feature>
<dbReference type="PANTHER" id="PTHR46140">
    <property type="entry name" value="VACUOLAR TRANSPORTER CHAPERONE 1-RELATED"/>
    <property type="match status" value="1"/>
</dbReference>
<evidence type="ECO:0000256" key="12">
    <source>
        <dbReference type="ARBA" id="ARBA00075894"/>
    </source>
</evidence>
<evidence type="ECO:0000313" key="18">
    <source>
        <dbReference type="EMBL" id="PPQ92246.1"/>
    </source>
</evidence>
<dbReference type="InterPro" id="IPR042267">
    <property type="entry name" value="VTC_sf"/>
</dbReference>
<dbReference type="FunCoup" id="A0A409XNI1">
    <property type="interactions" value="27"/>
</dbReference>
<comment type="caution">
    <text evidence="18">The sequence shown here is derived from an EMBL/GenBank/DDBJ whole genome shotgun (WGS) entry which is preliminary data.</text>
</comment>
<keyword evidence="4" id="KW-0926">Vacuole</keyword>
<keyword evidence="5" id="KW-0808">Transferase</keyword>
<feature type="region of interest" description="Disordered" evidence="15">
    <location>
        <begin position="649"/>
        <end position="668"/>
    </location>
</feature>
<dbReference type="Gene3D" id="3.20.100.30">
    <property type="entry name" value="VTC, catalytic tunnel domain"/>
    <property type="match status" value="1"/>
</dbReference>
<comment type="subcellular location">
    <subcellularLocation>
        <location evidence="2">Vacuole membrane</location>
        <topology evidence="2">Multi-pass membrane protein</topology>
    </subcellularLocation>
</comment>
<gene>
    <name evidence="18" type="ORF">CVT25_008928</name>
</gene>
<dbReference type="GO" id="GO:0008976">
    <property type="term" value="F:polyphosphate kinase activity"/>
    <property type="evidence" value="ECO:0007669"/>
    <property type="project" value="UniProtKB-EC"/>
</dbReference>
<dbReference type="Pfam" id="PF02656">
    <property type="entry name" value="DUF202"/>
    <property type="match status" value="1"/>
</dbReference>
<keyword evidence="8 16" id="KW-0472">Membrane</keyword>
<feature type="transmembrane region" description="Helical" evidence="16">
    <location>
        <begin position="926"/>
        <end position="945"/>
    </location>
</feature>
<dbReference type="InterPro" id="IPR004331">
    <property type="entry name" value="SPX_dom"/>
</dbReference>
<evidence type="ECO:0000256" key="6">
    <source>
        <dbReference type="ARBA" id="ARBA00022692"/>
    </source>
</evidence>
<dbReference type="Pfam" id="PF03105">
    <property type="entry name" value="SPX"/>
    <property type="match status" value="1"/>
</dbReference>